<sequence>MLALRWFTAPDIRMYFPAAAAALLQLAIVLASIMLWRAGEAAVAHLGRRWIARGARHTSLAALTRIAAAAVAGLAGLGLASLIALGVWSFADGWPFPGFLPRHWSAHTWTRQFSMVVWPLETTLVVAVLASALALLLVLGCLENEQRSGRAATWRALWLLYVPLLVPQIA</sequence>
<feature type="transmembrane region" description="Helical" evidence="1">
    <location>
        <begin position="123"/>
        <end position="142"/>
    </location>
</feature>
<name>T0ZQI0_9ZZZZ</name>
<keyword evidence="1" id="KW-0812">Transmembrane</keyword>
<keyword evidence="1" id="KW-1133">Transmembrane helix</keyword>
<evidence type="ECO:0000313" key="2">
    <source>
        <dbReference type="EMBL" id="EQD30994.1"/>
    </source>
</evidence>
<protein>
    <submittedName>
        <fullName evidence="2">ABC transporter, fused inner membrane subunits</fullName>
    </submittedName>
</protein>
<comment type="caution">
    <text evidence="2">The sequence shown here is derived from an EMBL/GenBank/DDBJ whole genome shotgun (WGS) entry which is preliminary data.</text>
</comment>
<feature type="transmembrane region" description="Helical" evidence="1">
    <location>
        <begin position="60"/>
        <end position="91"/>
    </location>
</feature>
<feature type="transmembrane region" description="Helical" evidence="1">
    <location>
        <begin position="15"/>
        <end position="39"/>
    </location>
</feature>
<reference evidence="2" key="1">
    <citation type="submission" date="2013-08" db="EMBL/GenBank/DDBJ databases">
        <authorList>
            <person name="Mendez C."/>
            <person name="Richter M."/>
            <person name="Ferrer M."/>
            <person name="Sanchez J."/>
        </authorList>
    </citation>
    <scope>NUCLEOTIDE SEQUENCE</scope>
</reference>
<dbReference type="AlphaFoldDB" id="T0ZQI0"/>
<dbReference type="EMBL" id="AUZX01014848">
    <property type="protein sequence ID" value="EQD30994.1"/>
    <property type="molecule type" value="Genomic_DNA"/>
</dbReference>
<reference evidence="2" key="2">
    <citation type="journal article" date="2014" name="ISME J.">
        <title>Microbial stratification in low pH oxic and suboxic macroscopic growths along an acid mine drainage.</title>
        <authorList>
            <person name="Mendez-Garcia C."/>
            <person name="Mesa V."/>
            <person name="Sprenger R.R."/>
            <person name="Richter M."/>
            <person name="Diez M.S."/>
            <person name="Solano J."/>
            <person name="Bargiela R."/>
            <person name="Golyshina O.V."/>
            <person name="Manteca A."/>
            <person name="Ramos J.L."/>
            <person name="Gallego J.R."/>
            <person name="Llorente I."/>
            <person name="Martins Dos Santos V.A."/>
            <person name="Jensen O.N."/>
            <person name="Pelaez A.I."/>
            <person name="Sanchez J."/>
            <person name="Ferrer M."/>
        </authorList>
    </citation>
    <scope>NUCLEOTIDE SEQUENCE</scope>
</reference>
<gene>
    <name evidence="2" type="ORF">B1A_20129</name>
</gene>
<accession>T0ZQI0</accession>
<feature type="non-terminal residue" evidence="2">
    <location>
        <position position="170"/>
    </location>
</feature>
<keyword evidence="1" id="KW-0472">Membrane</keyword>
<organism evidence="2">
    <name type="scientific">mine drainage metagenome</name>
    <dbReference type="NCBI Taxonomy" id="410659"/>
    <lineage>
        <taxon>unclassified sequences</taxon>
        <taxon>metagenomes</taxon>
        <taxon>ecological metagenomes</taxon>
    </lineage>
</organism>
<proteinExistence type="predicted"/>
<evidence type="ECO:0000256" key="1">
    <source>
        <dbReference type="SAM" id="Phobius"/>
    </source>
</evidence>